<proteinExistence type="predicted"/>
<keyword evidence="3" id="KW-1185">Reference proteome</keyword>
<evidence type="ECO:0000313" key="3">
    <source>
        <dbReference type="Proteomes" id="UP001055039"/>
    </source>
</evidence>
<reference evidence="2" key="2">
    <citation type="submission" date="2021-08" db="EMBL/GenBank/DDBJ databases">
        <authorList>
            <person name="Tani A."/>
            <person name="Ola A."/>
            <person name="Ogura Y."/>
            <person name="Katsura K."/>
            <person name="Hayashi T."/>
        </authorList>
    </citation>
    <scope>NUCLEOTIDE SEQUENCE</scope>
    <source>
        <strain evidence="2">NBRC 15686</strain>
    </source>
</reference>
<comment type="caution">
    <text evidence="2">The sequence shown here is derived from an EMBL/GenBank/DDBJ whole genome shotgun (WGS) entry which is preliminary data.</text>
</comment>
<evidence type="ECO:0000313" key="2">
    <source>
        <dbReference type="EMBL" id="GJE67204.1"/>
    </source>
</evidence>
<accession>A0ABQ4UJ75</accession>
<gene>
    <name evidence="2" type="ORF">LNAOJCKE_4432</name>
</gene>
<dbReference type="EMBL" id="BPRC01000023">
    <property type="protein sequence ID" value="GJE67204.1"/>
    <property type="molecule type" value="Genomic_DNA"/>
</dbReference>
<name>A0ABQ4UJ75_9HYPH</name>
<organism evidence="2 3">
    <name type="scientific">Methylorubrum aminovorans</name>
    <dbReference type="NCBI Taxonomy" id="269069"/>
    <lineage>
        <taxon>Bacteria</taxon>
        <taxon>Pseudomonadati</taxon>
        <taxon>Pseudomonadota</taxon>
        <taxon>Alphaproteobacteria</taxon>
        <taxon>Hyphomicrobiales</taxon>
        <taxon>Methylobacteriaceae</taxon>
        <taxon>Methylorubrum</taxon>
    </lineage>
</organism>
<evidence type="ECO:0000256" key="1">
    <source>
        <dbReference type="SAM" id="MobiDB-lite"/>
    </source>
</evidence>
<protein>
    <submittedName>
        <fullName evidence="2">Uncharacterized protein</fullName>
    </submittedName>
</protein>
<reference evidence="2" key="1">
    <citation type="journal article" date="2021" name="Front. Microbiol.">
        <title>Comprehensive Comparative Genomics and Phenotyping of Methylobacterium Species.</title>
        <authorList>
            <person name="Alessa O."/>
            <person name="Ogura Y."/>
            <person name="Fujitani Y."/>
            <person name="Takami H."/>
            <person name="Hayashi T."/>
            <person name="Sahin N."/>
            <person name="Tani A."/>
        </authorList>
    </citation>
    <scope>NUCLEOTIDE SEQUENCE</scope>
    <source>
        <strain evidence="2">NBRC 15686</strain>
    </source>
</reference>
<sequence>MNLAFDKASHFAGPRQSPEIPSGRCPDTPPKG</sequence>
<feature type="region of interest" description="Disordered" evidence="1">
    <location>
        <begin position="1"/>
        <end position="32"/>
    </location>
</feature>
<dbReference type="Proteomes" id="UP001055039">
    <property type="component" value="Unassembled WGS sequence"/>
</dbReference>